<reference evidence="2" key="2">
    <citation type="journal article" date="2015" name="Fish Shellfish Immunol.">
        <title>Early steps in the European eel (Anguilla anguilla)-Vibrio vulnificus interaction in the gills: Role of the RtxA13 toxin.</title>
        <authorList>
            <person name="Callol A."/>
            <person name="Pajuelo D."/>
            <person name="Ebbesson L."/>
            <person name="Teles M."/>
            <person name="MacKenzie S."/>
            <person name="Amaro C."/>
        </authorList>
    </citation>
    <scope>NUCLEOTIDE SEQUENCE</scope>
</reference>
<evidence type="ECO:0000256" key="1">
    <source>
        <dbReference type="SAM" id="Phobius"/>
    </source>
</evidence>
<feature type="transmembrane region" description="Helical" evidence="1">
    <location>
        <begin position="21"/>
        <end position="47"/>
    </location>
</feature>
<reference evidence="2" key="1">
    <citation type="submission" date="2014-11" db="EMBL/GenBank/DDBJ databases">
        <authorList>
            <person name="Amaro Gonzalez C."/>
        </authorList>
    </citation>
    <scope>NUCLEOTIDE SEQUENCE</scope>
</reference>
<dbReference type="AlphaFoldDB" id="A0A0E9W5Y1"/>
<keyword evidence="1" id="KW-1133">Transmembrane helix</keyword>
<keyword evidence="1" id="KW-0812">Transmembrane</keyword>
<organism evidence="2">
    <name type="scientific">Anguilla anguilla</name>
    <name type="common">European freshwater eel</name>
    <name type="synonym">Muraena anguilla</name>
    <dbReference type="NCBI Taxonomy" id="7936"/>
    <lineage>
        <taxon>Eukaryota</taxon>
        <taxon>Metazoa</taxon>
        <taxon>Chordata</taxon>
        <taxon>Craniata</taxon>
        <taxon>Vertebrata</taxon>
        <taxon>Euteleostomi</taxon>
        <taxon>Actinopterygii</taxon>
        <taxon>Neopterygii</taxon>
        <taxon>Teleostei</taxon>
        <taxon>Anguilliformes</taxon>
        <taxon>Anguillidae</taxon>
        <taxon>Anguilla</taxon>
    </lineage>
</organism>
<protein>
    <submittedName>
        <fullName evidence="2">Uncharacterized protein</fullName>
    </submittedName>
</protein>
<sequence>MFKSFHISLFSKTLFMYKIQLATVYAMLTFVNLAFYDLIIDIIYISLL</sequence>
<keyword evidence="1" id="KW-0472">Membrane</keyword>
<evidence type="ECO:0000313" key="2">
    <source>
        <dbReference type="EMBL" id="JAH85769.1"/>
    </source>
</evidence>
<dbReference type="EMBL" id="GBXM01022808">
    <property type="protein sequence ID" value="JAH85769.1"/>
    <property type="molecule type" value="Transcribed_RNA"/>
</dbReference>
<name>A0A0E9W5Y1_ANGAN</name>
<accession>A0A0E9W5Y1</accession>
<proteinExistence type="predicted"/>